<keyword evidence="7 9" id="KW-0129">CBS domain</keyword>
<dbReference type="SMART" id="SM01091">
    <property type="entry name" value="CorC_HlyC"/>
    <property type="match status" value="1"/>
</dbReference>
<evidence type="ECO:0000256" key="10">
    <source>
        <dbReference type="PROSITE-ProRule" id="PRU01193"/>
    </source>
</evidence>
<keyword evidence="4 10" id="KW-0812">Transmembrane</keyword>
<dbReference type="SUPFAM" id="SSF56176">
    <property type="entry name" value="FAD-binding/transporter-associated domain-like"/>
    <property type="match status" value="1"/>
</dbReference>
<dbReference type="EMBL" id="CADCWC010000328">
    <property type="protein sequence ID" value="CAA9544818.1"/>
    <property type="molecule type" value="Genomic_DNA"/>
</dbReference>
<evidence type="ECO:0000256" key="3">
    <source>
        <dbReference type="ARBA" id="ARBA00022475"/>
    </source>
</evidence>
<dbReference type="SUPFAM" id="SSF54631">
    <property type="entry name" value="CBS-domain pair"/>
    <property type="match status" value="1"/>
</dbReference>
<accession>A0A6J4UBD7</accession>
<dbReference type="Pfam" id="PF01595">
    <property type="entry name" value="CNNM"/>
    <property type="match status" value="1"/>
</dbReference>
<feature type="domain" description="CBS" evidence="12">
    <location>
        <begin position="215"/>
        <end position="276"/>
    </location>
</feature>
<sequence length="434" mass="46523">MTTFSLVAIGVLLLLNGYFVAAEFALVSTRPERLKGDSRVGRLVQRQRRHLDEYLSACQLGITIASLALGALGEPTLAHLIEPALGSAPIAHLGAATATVLALLLMTALHITIGEQAPKSFAIGSAERVATLAAWPLELFYRSLKPLVQVLNAASNGLVRALGGTPAAEHGGRATINELRQMIYAVASTGEVDTTDERILRGMFTLDERRASDVMTPFPRLATAEAGQTVEDVLRMAVPSGHSRIPVMDPQADRRALGVVFVRDLTEALLQGRGDRPVEAYLHELLVTPETQPLDRLLARMQRARASIAAVLDEYGQLAGVISVEDIVEQIVGEIEDESDRPTSIRRLRDGRIVCPGDTPLSDLEAQGVHLGEAQSESVGGLILELLDAVAQAGDTAETDGYRLRVLAVDGHRVDRVLIAPKQPVGATAERHDG</sequence>
<evidence type="ECO:0000256" key="7">
    <source>
        <dbReference type="ARBA" id="ARBA00023122"/>
    </source>
</evidence>
<evidence type="ECO:0000256" key="8">
    <source>
        <dbReference type="ARBA" id="ARBA00023136"/>
    </source>
</evidence>
<dbReference type="CDD" id="cd04590">
    <property type="entry name" value="CBS_pair_CorC_HlyC_assoc"/>
    <property type="match status" value="1"/>
</dbReference>
<dbReference type="InterPro" id="IPR051676">
    <property type="entry name" value="UPF0053_domain"/>
</dbReference>
<dbReference type="Gene3D" id="3.30.465.10">
    <property type="match status" value="1"/>
</dbReference>
<feature type="domain" description="CNNM transmembrane" evidence="13">
    <location>
        <begin position="1"/>
        <end position="196"/>
    </location>
</feature>
<dbReference type="Gene3D" id="3.10.580.10">
    <property type="entry name" value="CBS-domain"/>
    <property type="match status" value="1"/>
</dbReference>
<feature type="domain" description="CBS" evidence="12">
    <location>
        <begin position="281"/>
        <end position="338"/>
    </location>
</feature>
<feature type="transmembrane region" description="Helical" evidence="11">
    <location>
        <begin position="6"/>
        <end position="27"/>
    </location>
</feature>
<name>A0A6J4UBD7_9ACTN</name>
<dbReference type="GO" id="GO:0005886">
    <property type="term" value="C:plasma membrane"/>
    <property type="evidence" value="ECO:0007669"/>
    <property type="project" value="UniProtKB-SubCell"/>
</dbReference>
<dbReference type="PROSITE" id="PS51846">
    <property type="entry name" value="CNNM"/>
    <property type="match status" value="1"/>
</dbReference>
<dbReference type="InterPro" id="IPR036318">
    <property type="entry name" value="FAD-bd_PCMH-like_sf"/>
</dbReference>
<dbReference type="PANTHER" id="PTHR43099">
    <property type="entry name" value="UPF0053 PROTEIN YRKA"/>
    <property type="match status" value="1"/>
</dbReference>
<evidence type="ECO:0000259" key="13">
    <source>
        <dbReference type="PROSITE" id="PS51846"/>
    </source>
</evidence>
<evidence type="ECO:0000256" key="2">
    <source>
        <dbReference type="ARBA" id="ARBA00006337"/>
    </source>
</evidence>
<reference evidence="14" key="1">
    <citation type="submission" date="2020-02" db="EMBL/GenBank/DDBJ databases">
        <authorList>
            <person name="Meier V. D."/>
        </authorList>
    </citation>
    <scope>NUCLEOTIDE SEQUENCE</scope>
    <source>
        <strain evidence="14">AVDCRST_MAG79</strain>
    </source>
</reference>
<dbReference type="InterPro" id="IPR005170">
    <property type="entry name" value="Transptr-assoc_dom"/>
</dbReference>
<evidence type="ECO:0000313" key="14">
    <source>
        <dbReference type="EMBL" id="CAA9544818.1"/>
    </source>
</evidence>
<dbReference type="PROSITE" id="PS51371">
    <property type="entry name" value="CBS"/>
    <property type="match status" value="2"/>
</dbReference>
<keyword evidence="6 10" id="KW-1133">Transmembrane helix</keyword>
<evidence type="ECO:0000256" key="9">
    <source>
        <dbReference type="PROSITE-ProRule" id="PRU00703"/>
    </source>
</evidence>
<dbReference type="InterPro" id="IPR002550">
    <property type="entry name" value="CNNM"/>
</dbReference>
<dbReference type="GO" id="GO:0050660">
    <property type="term" value="F:flavin adenine dinucleotide binding"/>
    <property type="evidence" value="ECO:0007669"/>
    <property type="project" value="InterPro"/>
</dbReference>
<evidence type="ECO:0000256" key="1">
    <source>
        <dbReference type="ARBA" id="ARBA00004651"/>
    </source>
</evidence>
<dbReference type="Pfam" id="PF00571">
    <property type="entry name" value="CBS"/>
    <property type="match status" value="2"/>
</dbReference>
<proteinExistence type="inferred from homology"/>
<dbReference type="InterPro" id="IPR000644">
    <property type="entry name" value="CBS_dom"/>
</dbReference>
<keyword evidence="3" id="KW-1003">Cell membrane</keyword>
<comment type="subcellular location">
    <subcellularLocation>
        <location evidence="1">Cell membrane</location>
        <topology evidence="1">Multi-pass membrane protein</topology>
    </subcellularLocation>
</comment>
<comment type="similarity">
    <text evidence="2">Belongs to the UPF0053 family.</text>
</comment>
<evidence type="ECO:0000256" key="5">
    <source>
        <dbReference type="ARBA" id="ARBA00022737"/>
    </source>
</evidence>
<dbReference type="InterPro" id="IPR046342">
    <property type="entry name" value="CBS_dom_sf"/>
</dbReference>
<dbReference type="InterPro" id="IPR016169">
    <property type="entry name" value="FAD-bd_PCMH_sub2"/>
</dbReference>
<organism evidence="14">
    <name type="scientific">uncultured Thermoleophilia bacterium</name>
    <dbReference type="NCBI Taxonomy" id="1497501"/>
    <lineage>
        <taxon>Bacteria</taxon>
        <taxon>Bacillati</taxon>
        <taxon>Actinomycetota</taxon>
        <taxon>Thermoleophilia</taxon>
        <taxon>environmental samples</taxon>
    </lineage>
</organism>
<evidence type="ECO:0000256" key="4">
    <source>
        <dbReference type="ARBA" id="ARBA00022692"/>
    </source>
</evidence>
<dbReference type="Pfam" id="PF03471">
    <property type="entry name" value="CorC_HlyC"/>
    <property type="match status" value="1"/>
</dbReference>
<dbReference type="AlphaFoldDB" id="A0A6J4UBD7"/>
<dbReference type="InterPro" id="IPR044751">
    <property type="entry name" value="Ion_transp-like_CBS"/>
</dbReference>
<dbReference type="SMART" id="SM00116">
    <property type="entry name" value="CBS"/>
    <property type="match status" value="2"/>
</dbReference>
<evidence type="ECO:0000256" key="6">
    <source>
        <dbReference type="ARBA" id="ARBA00022989"/>
    </source>
</evidence>
<evidence type="ECO:0000259" key="12">
    <source>
        <dbReference type="PROSITE" id="PS51371"/>
    </source>
</evidence>
<dbReference type="PANTHER" id="PTHR43099:SF5">
    <property type="entry name" value="HLYC_CORC FAMILY TRANSPORTER"/>
    <property type="match status" value="1"/>
</dbReference>
<gene>
    <name evidence="14" type="ORF">AVDCRST_MAG79-2191</name>
</gene>
<keyword evidence="8 10" id="KW-0472">Membrane</keyword>
<keyword evidence="5" id="KW-0677">Repeat</keyword>
<protein>
    <submittedName>
        <fullName evidence="14">Magnesium and cobalt efflux protein CorC</fullName>
    </submittedName>
</protein>
<evidence type="ECO:0000256" key="11">
    <source>
        <dbReference type="SAM" id="Phobius"/>
    </source>
</evidence>